<dbReference type="AlphaFoldDB" id="A0A238BJV6"/>
<dbReference type="EMBL" id="KZ270803">
    <property type="protein sequence ID" value="OZC05552.1"/>
    <property type="molecule type" value="Genomic_DNA"/>
</dbReference>
<reference evidence="1 2" key="1">
    <citation type="submission" date="2015-12" db="EMBL/GenBank/DDBJ databases">
        <title>Draft genome of the nematode, Onchocerca flexuosa.</title>
        <authorList>
            <person name="Mitreva M."/>
        </authorList>
    </citation>
    <scope>NUCLEOTIDE SEQUENCE [LARGE SCALE GENOMIC DNA]</scope>
    <source>
        <strain evidence="1">Red Deer</strain>
    </source>
</reference>
<gene>
    <name evidence="1" type="ORF">X798_07474</name>
</gene>
<keyword evidence="2" id="KW-1185">Reference proteome</keyword>
<evidence type="ECO:0000313" key="1">
    <source>
        <dbReference type="EMBL" id="OZC05552.1"/>
    </source>
</evidence>
<dbReference type="OrthoDB" id="10524527at2759"/>
<accession>A0A238BJV6</accession>
<evidence type="ECO:0000313" key="2">
    <source>
        <dbReference type="Proteomes" id="UP000242913"/>
    </source>
</evidence>
<sequence length="64" mass="7559">MLTRATAKKNCQWISGIPFYVPERWNCKEIVDQNVTSIRATLFIKIRKSKAKSWNEKLYLQSLI</sequence>
<organism evidence="1 2">
    <name type="scientific">Onchocerca flexuosa</name>
    <dbReference type="NCBI Taxonomy" id="387005"/>
    <lineage>
        <taxon>Eukaryota</taxon>
        <taxon>Metazoa</taxon>
        <taxon>Ecdysozoa</taxon>
        <taxon>Nematoda</taxon>
        <taxon>Chromadorea</taxon>
        <taxon>Rhabditida</taxon>
        <taxon>Spirurina</taxon>
        <taxon>Spiruromorpha</taxon>
        <taxon>Filarioidea</taxon>
        <taxon>Onchocercidae</taxon>
        <taxon>Onchocerca</taxon>
    </lineage>
</organism>
<proteinExistence type="predicted"/>
<name>A0A238BJV6_9BILA</name>
<protein>
    <submittedName>
        <fullName evidence="1">Uncharacterized protein</fullName>
    </submittedName>
</protein>
<dbReference type="Proteomes" id="UP000242913">
    <property type="component" value="Unassembled WGS sequence"/>
</dbReference>